<accession>X1JQD2</accession>
<dbReference type="SUPFAM" id="SSF46548">
    <property type="entry name" value="alpha-helical ferredoxin"/>
    <property type="match status" value="1"/>
</dbReference>
<evidence type="ECO:0000259" key="1">
    <source>
        <dbReference type="PROSITE" id="PS51379"/>
    </source>
</evidence>
<protein>
    <recommendedName>
        <fullName evidence="1">4Fe-4S ferredoxin-type domain-containing protein</fullName>
    </recommendedName>
</protein>
<dbReference type="InterPro" id="IPR017896">
    <property type="entry name" value="4Fe4S_Fe-S-bd"/>
</dbReference>
<dbReference type="InterPro" id="IPR017900">
    <property type="entry name" value="4Fe4S_Fe_S_CS"/>
</dbReference>
<proteinExistence type="predicted"/>
<sequence>KSDPTNCLLMKDRNIEQKLRSEARALLEQGKVGYIIGFEAGSLKFTTTPLITSDKDDTSRLVINPFIVNNLSVYLTEVKGGVGIVVKGCDSRSIVSLIQDKQVAREDIVILGVPCLGIIDLSKVEQLVAKDRDEIDDITRDGDRVVVTVDGNETEFPTTEVLFDNCLGCELPTPQEYDVLLGEPTSPASDREKAASQEKIDSLKDMTPEQRWEFWRNEFDRCIRCYACRNVCPACFCQRCFVEETEPQWLLPVPRWQDNLMFQA</sequence>
<gene>
    <name evidence="2" type="ORF">S03H2_49384</name>
</gene>
<dbReference type="AlphaFoldDB" id="X1JQD2"/>
<name>X1JQD2_9ZZZZ</name>
<reference evidence="2" key="1">
    <citation type="journal article" date="2014" name="Front. Microbiol.">
        <title>High frequency of phylogenetically diverse reductive dehalogenase-homologous genes in deep subseafloor sedimentary metagenomes.</title>
        <authorList>
            <person name="Kawai M."/>
            <person name="Futagami T."/>
            <person name="Toyoda A."/>
            <person name="Takaki Y."/>
            <person name="Nishi S."/>
            <person name="Hori S."/>
            <person name="Arai W."/>
            <person name="Tsubouchi T."/>
            <person name="Morono Y."/>
            <person name="Uchiyama I."/>
            <person name="Ito T."/>
            <person name="Fujiyama A."/>
            <person name="Inagaki F."/>
            <person name="Takami H."/>
        </authorList>
    </citation>
    <scope>NUCLEOTIDE SEQUENCE</scope>
    <source>
        <strain evidence="2">Expedition CK06-06</strain>
    </source>
</reference>
<dbReference type="EMBL" id="BARU01031202">
    <property type="protein sequence ID" value="GAH71998.1"/>
    <property type="molecule type" value="Genomic_DNA"/>
</dbReference>
<dbReference type="PROSITE" id="PS51379">
    <property type="entry name" value="4FE4S_FER_2"/>
    <property type="match status" value="1"/>
</dbReference>
<dbReference type="PROSITE" id="PS00198">
    <property type="entry name" value="4FE4S_FER_1"/>
    <property type="match status" value="1"/>
</dbReference>
<organism evidence="2">
    <name type="scientific">marine sediment metagenome</name>
    <dbReference type="NCBI Taxonomy" id="412755"/>
    <lineage>
        <taxon>unclassified sequences</taxon>
        <taxon>metagenomes</taxon>
        <taxon>ecological metagenomes</taxon>
    </lineage>
</organism>
<feature type="domain" description="4Fe-4S ferredoxin-type" evidence="1">
    <location>
        <begin position="212"/>
        <end position="233"/>
    </location>
</feature>
<evidence type="ECO:0000313" key="2">
    <source>
        <dbReference type="EMBL" id="GAH71998.1"/>
    </source>
</evidence>
<feature type="non-terminal residue" evidence="2">
    <location>
        <position position="1"/>
    </location>
</feature>
<feature type="non-terminal residue" evidence="2">
    <location>
        <position position="264"/>
    </location>
</feature>
<comment type="caution">
    <text evidence="2">The sequence shown here is derived from an EMBL/GenBank/DDBJ whole genome shotgun (WGS) entry which is preliminary data.</text>
</comment>